<gene>
    <name evidence="7" type="ORF">SAMN02745194_01713</name>
</gene>
<keyword evidence="3 5" id="KW-0732">Signal</keyword>
<evidence type="ECO:0000256" key="3">
    <source>
        <dbReference type="ARBA" id="ARBA00022729"/>
    </source>
</evidence>
<dbReference type="Proteomes" id="UP000184387">
    <property type="component" value="Unassembled WGS sequence"/>
</dbReference>
<dbReference type="Pfam" id="PF00497">
    <property type="entry name" value="SBP_bac_3"/>
    <property type="match status" value="1"/>
</dbReference>
<organism evidence="7 8">
    <name type="scientific">Muricoccus roseus</name>
    <dbReference type="NCBI Taxonomy" id="198092"/>
    <lineage>
        <taxon>Bacteria</taxon>
        <taxon>Pseudomonadati</taxon>
        <taxon>Pseudomonadota</taxon>
        <taxon>Alphaproteobacteria</taxon>
        <taxon>Acetobacterales</taxon>
        <taxon>Roseomonadaceae</taxon>
        <taxon>Muricoccus</taxon>
    </lineage>
</organism>
<comment type="similarity">
    <text evidence="1 4">Belongs to the bacterial solute-binding protein 3 family.</text>
</comment>
<evidence type="ECO:0000313" key="8">
    <source>
        <dbReference type="Proteomes" id="UP000184387"/>
    </source>
</evidence>
<dbReference type="SMART" id="SM00062">
    <property type="entry name" value="PBPb"/>
    <property type="match status" value="1"/>
</dbReference>
<feature type="domain" description="Solute-binding protein family 3/N-terminal" evidence="6">
    <location>
        <begin position="47"/>
        <end position="276"/>
    </location>
</feature>
<proteinExistence type="inferred from homology"/>
<feature type="chain" id="PRO_5013223353" evidence="5">
    <location>
        <begin position="37"/>
        <end position="354"/>
    </location>
</feature>
<dbReference type="PROSITE" id="PS01039">
    <property type="entry name" value="SBP_BACTERIAL_3"/>
    <property type="match status" value="1"/>
</dbReference>
<dbReference type="InterPro" id="IPR051455">
    <property type="entry name" value="Bact_solute-bind_prot3"/>
</dbReference>
<evidence type="ECO:0000256" key="1">
    <source>
        <dbReference type="ARBA" id="ARBA00010333"/>
    </source>
</evidence>
<dbReference type="AlphaFoldDB" id="A0A1M6GDV5"/>
<dbReference type="RefSeq" id="WP_245818238.1">
    <property type="nucleotide sequence ID" value="NZ_FQZF01000008.1"/>
</dbReference>
<evidence type="ECO:0000313" key="7">
    <source>
        <dbReference type="EMBL" id="SHJ08110.1"/>
    </source>
</evidence>
<dbReference type="GO" id="GO:0006865">
    <property type="term" value="P:amino acid transport"/>
    <property type="evidence" value="ECO:0007669"/>
    <property type="project" value="TreeGrafter"/>
</dbReference>
<reference evidence="7 8" key="1">
    <citation type="submission" date="2016-11" db="EMBL/GenBank/DDBJ databases">
        <authorList>
            <person name="Jaros S."/>
            <person name="Januszkiewicz K."/>
            <person name="Wedrychowicz H."/>
        </authorList>
    </citation>
    <scope>NUCLEOTIDE SEQUENCE [LARGE SCALE GENOMIC DNA]</scope>
    <source>
        <strain evidence="7 8">DSM 14916</strain>
    </source>
</reference>
<dbReference type="PANTHER" id="PTHR30085:SF7">
    <property type="entry name" value="AMINO-ACID ABC TRANSPORTER-BINDING PROTEIN YHDW-RELATED"/>
    <property type="match status" value="1"/>
</dbReference>
<dbReference type="Gene3D" id="3.40.190.10">
    <property type="entry name" value="Periplasmic binding protein-like II"/>
    <property type="match status" value="2"/>
</dbReference>
<name>A0A1M6GDV5_9PROT</name>
<accession>A0A1M6GDV5</accession>
<dbReference type="InterPro" id="IPR001638">
    <property type="entry name" value="Solute-binding_3/MltF_N"/>
</dbReference>
<evidence type="ECO:0000256" key="2">
    <source>
        <dbReference type="ARBA" id="ARBA00022448"/>
    </source>
</evidence>
<evidence type="ECO:0000256" key="5">
    <source>
        <dbReference type="SAM" id="SignalP"/>
    </source>
</evidence>
<dbReference type="InterPro" id="IPR018313">
    <property type="entry name" value="SBP_3_CS"/>
</dbReference>
<feature type="signal peptide" evidence="5">
    <location>
        <begin position="1"/>
        <end position="36"/>
    </location>
</feature>
<evidence type="ECO:0000256" key="4">
    <source>
        <dbReference type="RuleBase" id="RU003744"/>
    </source>
</evidence>
<dbReference type="SUPFAM" id="SSF53850">
    <property type="entry name" value="Periplasmic binding protein-like II"/>
    <property type="match status" value="1"/>
</dbReference>
<dbReference type="PANTHER" id="PTHR30085">
    <property type="entry name" value="AMINO ACID ABC TRANSPORTER PERMEASE"/>
    <property type="match status" value="1"/>
</dbReference>
<keyword evidence="8" id="KW-1185">Reference proteome</keyword>
<dbReference type="STRING" id="198092.SAMN02745194_01713"/>
<protein>
    <submittedName>
        <fullName evidence="7">Amino acid ABC transporter substrate-binding protein, PAAT family (TC 3.A.1.3.-)</fullName>
    </submittedName>
</protein>
<keyword evidence="2" id="KW-0813">Transport</keyword>
<evidence type="ECO:0000259" key="6">
    <source>
        <dbReference type="SMART" id="SM00062"/>
    </source>
</evidence>
<dbReference type="CDD" id="cd13692">
    <property type="entry name" value="PBP2_BztA"/>
    <property type="match status" value="1"/>
</dbReference>
<sequence length="354" mass="37260">MGHATGITMKRAATRALAAGLTLAAIALGAAGQASSATLDTVRARGRILCGVGESFPGFFAADSNGRWQGLDVDFCRALAAAVLGDAEKVTFAPATPVARFPQLQSGEVDLLSRSVTWTLSRDAALGLHFVGVTFHDGQGFMVRKALGVAHVSELRDATICTQSGTTTERNLADWFRARGIGFSPVVFETAPQAVAAYESGRCDAYTTDRSTLQARLGAMQDPAAHVILPETITSALNGPVVRQGDGQWANIVRWTLNALIGAEARGITSANAEQLRATSTHPETRRMLGAEGGLGRMLGLSDSWAYEAIRQVGNYAEIYERNLGPGARVQIPRAGGPNRLAVDGGLLVAPAFE</sequence>
<dbReference type="EMBL" id="FQZF01000008">
    <property type="protein sequence ID" value="SHJ08110.1"/>
    <property type="molecule type" value="Genomic_DNA"/>
</dbReference>